<organism evidence="1 2">
    <name type="scientific">Onchocerca volvulus</name>
    <dbReference type="NCBI Taxonomy" id="6282"/>
    <lineage>
        <taxon>Eukaryota</taxon>
        <taxon>Metazoa</taxon>
        <taxon>Ecdysozoa</taxon>
        <taxon>Nematoda</taxon>
        <taxon>Chromadorea</taxon>
        <taxon>Rhabditida</taxon>
        <taxon>Spirurina</taxon>
        <taxon>Spiruromorpha</taxon>
        <taxon>Filarioidea</taxon>
        <taxon>Onchocercidae</taxon>
        <taxon>Onchocerca</taxon>
    </lineage>
</organism>
<evidence type="ECO:0000313" key="2">
    <source>
        <dbReference type="Proteomes" id="UP000024404"/>
    </source>
</evidence>
<dbReference type="EnsemblMetazoa" id="OVOC3345.1">
    <property type="protein sequence ID" value="OVOC3345.1"/>
    <property type="gene ID" value="WBGene00240154"/>
</dbReference>
<proteinExistence type="predicted"/>
<evidence type="ECO:0000313" key="1">
    <source>
        <dbReference type="EnsemblMetazoa" id="OVOC3345.1"/>
    </source>
</evidence>
<reference evidence="2" key="1">
    <citation type="submission" date="2013-10" db="EMBL/GenBank/DDBJ databases">
        <title>Genome sequencing of Onchocerca volvulus.</title>
        <authorList>
            <person name="Cotton J."/>
            <person name="Tsai J."/>
            <person name="Stanley E."/>
            <person name="Tracey A."/>
            <person name="Holroyd N."/>
            <person name="Lustigman S."/>
            <person name="Berriman M."/>
        </authorList>
    </citation>
    <scope>NUCLEOTIDE SEQUENCE</scope>
</reference>
<dbReference type="AlphaFoldDB" id="A0A8R1TS97"/>
<keyword evidence="2" id="KW-1185">Reference proteome</keyword>
<reference evidence="1" key="2">
    <citation type="submission" date="2022-06" db="UniProtKB">
        <authorList>
            <consortium name="EnsemblMetazoa"/>
        </authorList>
    </citation>
    <scope>IDENTIFICATION</scope>
</reference>
<sequence length="81" mass="9260">MKKELHGLRPVQWKKTDGLLCLVVITGMISGLCGRPKFECHFLIPGNADRTSRICGKDRIWSAIVGHIDREPWDGSYYQME</sequence>
<dbReference type="Proteomes" id="UP000024404">
    <property type="component" value="Unassembled WGS sequence"/>
</dbReference>
<protein>
    <submittedName>
        <fullName evidence="1">Uncharacterized protein</fullName>
    </submittedName>
</protein>
<dbReference type="EMBL" id="CMVM020000092">
    <property type="status" value="NOT_ANNOTATED_CDS"/>
    <property type="molecule type" value="Genomic_DNA"/>
</dbReference>
<name>A0A8R1TS97_ONCVO</name>
<accession>A0A8R1TS97</accession>